<evidence type="ECO:0000313" key="3">
    <source>
        <dbReference type="Proteomes" id="UP001177023"/>
    </source>
</evidence>
<sequence>MEALVHVNVVKLYLRPSDYPTDPNGGTLIFMECCECGNLKTAIKNAELVYNVATVITWATGLYDGLSHIAEAGIVHHDIKPAKFEERWDSVAELKELPLKYIFNPNKPPTGAQSDIWGVAAKQGTMQQKKDEPMLQDFLDAHAFYERAFRYLMYWQLEEMHYVLYLLIGKLLNDDKWKMVMPKYPFFVMGNGHKLGAMLRLWDRDTDTNAQIPKLIGRGFHPVSLDDEALRVENEHYMKTSRRDCEMEANKQIDRKWDFVAYADFPDAFAGVMMVDLSDLRAMLQSMFDRLRKLVKMGNPYLSEEQIQLQNERDKDHKDYKVFMATTIDAFWNSRKITKVLDIHVEKLKAEINAFNAKRR</sequence>
<name>A0AA36CK81_9BILA</name>
<proteinExistence type="predicted"/>
<organism evidence="2 3">
    <name type="scientific">Mesorhabditis spiculigera</name>
    <dbReference type="NCBI Taxonomy" id="96644"/>
    <lineage>
        <taxon>Eukaryota</taxon>
        <taxon>Metazoa</taxon>
        <taxon>Ecdysozoa</taxon>
        <taxon>Nematoda</taxon>
        <taxon>Chromadorea</taxon>
        <taxon>Rhabditida</taxon>
        <taxon>Rhabditina</taxon>
        <taxon>Rhabditomorpha</taxon>
        <taxon>Rhabditoidea</taxon>
        <taxon>Rhabditidae</taxon>
        <taxon>Mesorhabditinae</taxon>
        <taxon>Mesorhabditis</taxon>
    </lineage>
</organism>
<comment type="caution">
    <text evidence="2">The sequence shown here is derived from an EMBL/GenBank/DDBJ whole genome shotgun (WGS) entry which is preliminary data.</text>
</comment>
<dbReference type="AlphaFoldDB" id="A0AA36CK81"/>
<dbReference type="Gene3D" id="1.10.510.10">
    <property type="entry name" value="Transferase(Phosphotransferase) domain 1"/>
    <property type="match status" value="1"/>
</dbReference>
<dbReference type="GO" id="GO:0005524">
    <property type="term" value="F:ATP binding"/>
    <property type="evidence" value="ECO:0007669"/>
    <property type="project" value="InterPro"/>
</dbReference>
<dbReference type="PROSITE" id="PS50011">
    <property type="entry name" value="PROTEIN_KINASE_DOM"/>
    <property type="match status" value="1"/>
</dbReference>
<evidence type="ECO:0000313" key="2">
    <source>
        <dbReference type="EMBL" id="CAJ0570584.1"/>
    </source>
</evidence>
<dbReference type="SUPFAM" id="SSF56112">
    <property type="entry name" value="Protein kinase-like (PK-like)"/>
    <property type="match status" value="1"/>
</dbReference>
<feature type="non-terminal residue" evidence="2">
    <location>
        <position position="360"/>
    </location>
</feature>
<dbReference type="GO" id="GO:0004672">
    <property type="term" value="F:protein kinase activity"/>
    <property type="evidence" value="ECO:0007669"/>
    <property type="project" value="InterPro"/>
</dbReference>
<dbReference type="InterPro" id="IPR011009">
    <property type="entry name" value="Kinase-like_dom_sf"/>
</dbReference>
<reference evidence="2" key="1">
    <citation type="submission" date="2023-06" db="EMBL/GenBank/DDBJ databases">
        <authorList>
            <person name="Delattre M."/>
        </authorList>
    </citation>
    <scope>NUCLEOTIDE SEQUENCE</scope>
    <source>
        <strain evidence="2">AF72</strain>
    </source>
</reference>
<keyword evidence="3" id="KW-1185">Reference proteome</keyword>
<evidence type="ECO:0000259" key="1">
    <source>
        <dbReference type="PROSITE" id="PS50011"/>
    </source>
</evidence>
<dbReference type="EMBL" id="CATQJA010002407">
    <property type="protein sequence ID" value="CAJ0570584.1"/>
    <property type="molecule type" value="Genomic_DNA"/>
</dbReference>
<feature type="domain" description="Protein kinase" evidence="1">
    <location>
        <begin position="1"/>
        <end position="243"/>
    </location>
</feature>
<accession>A0AA36CK81</accession>
<dbReference type="Proteomes" id="UP001177023">
    <property type="component" value="Unassembled WGS sequence"/>
</dbReference>
<dbReference type="InterPro" id="IPR000719">
    <property type="entry name" value="Prot_kinase_dom"/>
</dbReference>
<gene>
    <name evidence="2" type="ORF">MSPICULIGERA_LOCUS9021</name>
</gene>
<protein>
    <recommendedName>
        <fullName evidence="1">Protein kinase domain-containing protein</fullName>
    </recommendedName>
</protein>